<dbReference type="InterPro" id="IPR012171">
    <property type="entry name" value="Fatty_acid_desaturase"/>
</dbReference>
<dbReference type="AlphaFoldDB" id="A0A7R9T8R4"/>
<dbReference type="GO" id="GO:0016020">
    <property type="term" value="C:membrane"/>
    <property type="evidence" value="ECO:0007669"/>
    <property type="project" value="TreeGrafter"/>
</dbReference>
<feature type="transmembrane region" description="Helical" evidence="2">
    <location>
        <begin position="152"/>
        <end position="173"/>
    </location>
</feature>
<dbReference type="EMBL" id="HBDY01001795">
    <property type="protein sequence ID" value="CAD8228588.1"/>
    <property type="molecule type" value="Transcribed_RNA"/>
</dbReference>
<dbReference type="GO" id="GO:0042759">
    <property type="term" value="P:long-chain fatty acid biosynthetic process"/>
    <property type="evidence" value="ECO:0007669"/>
    <property type="project" value="UniProtKB-ARBA"/>
</dbReference>
<dbReference type="InterPro" id="IPR001199">
    <property type="entry name" value="Cyt_B5-like_heme/steroid-bd"/>
</dbReference>
<dbReference type="PANTHER" id="PTHR19353:SF19">
    <property type="entry name" value="DELTA(5) FATTY ACID DESATURASE C-RELATED"/>
    <property type="match status" value="1"/>
</dbReference>
<protein>
    <recommendedName>
        <fullName evidence="3">Cytochrome b5 heme-binding domain-containing protein</fullName>
    </recommendedName>
</protein>
<reference evidence="4" key="1">
    <citation type="submission" date="2021-01" db="EMBL/GenBank/DDBJ databases">
        <authorList>
            <person name="Corre E."/>
            <person name="Pelletier E."/>
            <person name="Niang G."/>
            <person name="Scheremetjew M."/>
            <person name="Finn R."/>
            <person name="Kale V."/>
            <person name="Holt S."/>
            <person name="Cochrane G."/>
            <person name="Meng A."/>
            <person name="Brown T."/>
            <person name="Cohen L."/>
        </authorList>
    </citation>
    <scope>NUCLEOTIDE SEQUENCE</scope>
    <source>
        <strain evidence="4">RCC1614</strain>
    </source>
</reference>
<name>A0A7R9T8R4_MICPS</name>
<evidence type="ECO:0000256" key="2">
    <source>
        <dbReference type="SAM" id="Phobius"/>
    </source>
</evidence>
<dbReference type="GO" id="GO:0006636">
    <property type="term" value="P:unsaturated fatty acid biosynthetic process"/>
    <property type="evidence" value="ECO:0007669"/>
    <property type="project" value="UniProtKB-ARBA"/>
</dbReference>
<feature type="transmembrane region" description="Helical" evidence="2">
    <location>
        <begin position="185"/>
        <end position="206"/>
    </location>
</feature>
<gene>
    <name evidence="4" type="ORF">MPUS1402_LOCUS1343</name>
</gene>
<keyword evidence="1" id="KW-0560">Oxidoreductase</keyword>
<evidence type="ECO:0000313" key="4">
    <source>
        <dbReference type="EMBL" id="CAD8228588.1"/>
    </source>
</evidence>
<dbReference type="SMART" id="SM01117">
    <property type="entry name" value="Cyt-b5"/>
    <property type="match status" value="1"/>
</dbReference>
<proteinExistence type="predicted"/>
<dbReference type="Pfam" id="PF00487">
    <property type="entry name" value="FA_desaturase"/>
    <property type="match status" value="1"/>
</dbReference>
<organism evidence="4">
    <name type="scientific">Micromonas pusilla</name>
    <name type="common">Picoplanktonic green alga</name>
    <name type="synonym">Chromulina pusilla</name>
    <dbReference type="NCBI Taxonomy" id="38833"/>
    <lineage>
        <taxon>Eukaryota</taxon>
        <taxon>Viridiplantae</taxon>
        <taxon>Chlorophyta</taxon>
        <taxon>Mamiellophyceae</taxon>
        <taxon>Mamiellales</taxon>
        <taxon>Mamiellaceae</taxon>
        <taxon>Micromonas</taxon>
    </lineage>
</organism>
<dbReference type="PROSITE" id="PS50255">
    <property type="entry name" value="CYTOCHROME_B5_2"/>
    <property type="match status" value="1"/>
</dbReference>
<keyword evidence="2" id="KW-0812">Transmembrane</keyword>
<evidence type="ECO:0000259" key="3">
    <source>
        <dbReference type="PROSITE" id="PS50255"/>
    </source>
</evidence>
<dbReference type="Gene3D" id="3.10.120.10">
    <property type="entry name" value="Cytochrome b5-like heme/steroid binding domain"/>
    <property type="match status" value="1"/>
</dbReference>
<dbReference type="PIRSF" id="PIRSF015921">
    <property type="entry name" value="FA_sphinglp_des"/>
    <property type="match status" value="1"/>
</dbReference>
<evidence type="ECO:0000256" key="1">
    <source>
        <dbReference type="ARBA" id="ARBA00023002"/>
    </source>
</evidence>
<dbReference type="InterPro" id="IPR036400">
    <property type="entry name" value="Cyt_B5-like_heme/steroid_sf"/>
</dbReference>
<feature type="domain" description="Cytochrome b5 heme-binding" evidence="3">
    <location>
        <begin position="14"/>
        <end position="92"/>
    </location>
</feature>
<accession>A0A7R9T8R4</accession>
<dbReference type="PANTHER" id="PTHR19353">
    <property type="entry name" value="FATTY ACID DESATURASE 2"/>
    <property type="match status" value="1"/>
</dbReference>
<dbReference type="SUPFAM" id="SSF55856">
    <property type="entry name" value="Cytochrome b5-like heme/steroid binding domain"/>
    <property type="match status" value="1"/>
</dbReference>
<keyword evidence="2" id="KW-0472">Membrane</keyword>
<feature type="transmembrane region" description="Helical" evidence="2">
    <location>
        <begin position="218"/>
        <end position="236"/>
    </location>
</feature>
<dbReference type="CDD" id="cd03506">
    <property type="entry name" value="Delta6-FADS-like"/>
    <property type="match status" value="1"/>
</dbReference>
<keyword evidence="2" id="KW-1133">Transmembrane helix</keyword>
<dbReference type="Pfam" id="PF00173">
    <property type="entry name" value="Cyt-b5"/>
    <property type="match status" value="1"/>
</dbReference>
<dbReference type="InterPro" id="IPR005804">
    <property type="entry name" value="FA_desaturase_dom"/>
</dbReference>
<sequence length="461" mass="51091">MGMKRVDTAKDVGAKTFTARELLATATSGKDDRLLIAIDGRVHDVTGWTKHHPGGATLLKQHAGHDASDVFAAFHAPEVYRKLRAFDVGAFEPDDAIAMENSSDSESDDAFSDDSVAAADRSDLKKQNRARELAAFRDLRERVRKEGLFEPSYAHMFGTFLRLFVIGAFAAVFSFAPNSTPRGRILGAALLGLFWQQSLLIAHDACHRVMTTNTKVDKWIGSVFGTLIGGVGAAWWNMEHCEHHCVTQVVGGDPSAGAAPVLCLEPQTKGLPKIGRALVKLQALYYVPVCIFIGRFNLHLISILKAPSKGKALDVALMTGYMSYVYGLTRLVPESERWRWFMIANAVCGVLHLILNMNHYPMPMLSFPESQALGWLRFQCVTTMNIASSSLTGWYYGGLEWQIEHHLFPTMPRHNLRKVSHRVKELCLANGVPYHVAEGGFWDANWSVMKTLHDVARGLVI</sequence>
<dbReference type="GO" id="GO:0016717">
    <property type="term" value="F:oxidoreductase activity, acting on paired donors, with oxidation of a pair of donors resulting in the reduction of molecular oxygen to two molecules of water"/>
    <property type="evidence" value="ECO:0007669"/>
    <property type="project" value="TreeGrafter"/>
</dbReference>